<evidence type="ECO:0000313" key="3">
    <source>
        <dbReference type="EMBL" id="ELZ91958.1"/>
    </source>
</evidence>
<keyword evidence="4" id="KW-1185">Reference proteome</keyword>
<dbReference type="AlphaFoldDB" id="M0I7Y3"/>
<dbReference type="EMBL" id="AOLN01000018">
    <property type="protein sequence ID" value="ELZ91958.1"/>
    <property type="molecule type" value="Genomic_DNA"/>
</dbReference>
<evidence type="ECO:0000256" key="2">
    <source>
        <dbReference type="SAM" id="Phobius"/>
    </source>
</evidence>
<gene>
    <name evidence="3" type="ORF">C440_16639</name>
</gene>
<feature type="transmembrane region" description="Helical" evidence="2">
    <location>
        <begin position="6"/>
        <end position="25"/>
    </location>
</feature>
<keyword evidence="2" id="KW-0812">Transmembrane</keyword>
<proteinExistence type="predicted"/>
<dbReference type="Proteomes" id="UP000011550">
    <property type="component" value="Unassembled WGS sequence"/>
</dbReference>
<evidence type="ECO:0000313" key="4">
    <source>
        <dbReference type="Proteomes" id="UP000011550"/>
    </source>
</evidence>
<keyword evidence="2" id="KW-0472">Membrane</keyword>
<sequence>MSSGIGLFLILLLSVGVPVVIYLAIRGETRDLPKMDRHDAEQQAREEGKRYNQK</sequence>
<reference evidence="3 4" key="1">
    <citation type="journal article" date="2014" name="PLoS Genet.">
        <title>Phylogenetically driven sequencing of extremely halophilic archaea reveals strategies for static and dynamic osmo-response.</title>
        <authorList>
            <person name="Becker E.A."/>
            <person name="Seitzer P.M."/>
            <person name="Tritt A."/>
            <person name="Larsen D."/>
            <person name="Krusor M."/>
            <person name="Yao A.I."/>
            <person name="Wu D."/>
            <person name="Madern D."/>
            <person name="Eisen J.A."/>
            <person name="Darling A.E."/>
            <person name="Facciotti M.T."/>
        </authorList>
    </citation>
    <scope>NUCLEOTIDE SEQUENCE [LARGE SCALE GENOMIC DNA]</scope>
    <source>
        <strain evidence="3 4">ATCC BAA-1512</strain>
    </source>
</reference>
<protein>
    <submittedName>
        <fullName evidence="3">Uncharacterized protein</fullName>
    </submittedName>
</protein>
<name>M0I7Y3_9EURY</name>
<accession>M0I7Y3</accession>
<dbReference type="Pfam" id="PF26467">
    <property type="entry name" value="DUF8143"/>
    <property type="match status" value="1"/>
</dbReference>
<comment type="caution">
    <text evidence="3">The sequence shown here is derived from an EMBL/GenBank/DDBJ whole genome shotgun (WGS) entry which is preliminary data.</text>
</comment>
<feature type="region of interest" description="Disordered" evidence="1">
    <location>
        <begin position="33"/>
        <end position="54"/>
    </location>
</feature>
<dbReference type="InterPro" id="IPR058456">
    <property type="entry name" value="DUF8143"/>
</dbReference>
<keyword evidence="2" id="KW-1133">Transmembrane helix</keyword>
<evidence type="ECO:0000256" key="1">
    <source>
        <dbReference type="SAM" id="MobiDB-lite"/>
    </source>
</evidence>
<dbReference type="RefSeq" id="WP_008321794.1">
    <property type="nucleotide sequence ID" value="NZ_AOLN01000018.1"/>
</dbReference>
<dbReference type="PATRIC" id="fig|662479.7.peg.3381"/>
<organism evidence="3 4">
    <name type="scientific">Haloferax mucosum ATCC BAA-1512</name>
    <dbReference type="NCBI Taxonomy" id="662479"/>
    <lineage>
        <taxon>Archaea</taxon>
        <taxon>Methanobacteriati</taxon>
        <taxon>Methanobacteriota</taxon>
        <taxon>Stenosarchaea group</taxon>
        <taxon>Halobacteria</taxon>
        <taxon>Halobacteriales</taxon>
        <taxon>Haloferacaceae</taxon>
        <taxon>Haloferax</taxon>
    </lineage>
</organism>